<dbReference type="EMBL" id="PXYY01000044">
    <property type="protein sequence ID" value="PSJ80171.1"/>
    <property type="molecule type" value="Genomic_DNA"/>
</dbReference>
<evidence type="ECO:0000313" key="1">
    <source>
        <dbReference type="EMBL" id="PSJ80171.1"/>
    </source>
</evidence>
<protein>
    <submittedName>
        <fullName evidence="1">Uncharacterized protein</fullName>
    </submittedName>
</protein>
<gene>
    <name evidence="1" type="ORF">C7N83_07785</name>
</gene>
<reference evidence="1 2" key="1">
    <citation type="submission" date="2018-03" db="EMBL/GenBank/DDBJ databases">
        <title>Neisseria weixii sp. nov., isolated from the intestinal contents of Tibetan Plateau pika (Ochotona curzoniae) in Yushu, Qinghai Province, China.</title>
        <authorList>
            <person name="Gui Z."/>
        </authorList>
    </citation>
    <scope>NUCLEOTIDE SEQUENCE [LARGE SCALE GENOMIC DNA]</scope>
    <source>
        <strain evidence="1 2">ATCC 51483</strain>
    </source>
</reference>
<name>A0A2P7TZQ8_9NEIS</name>
<dbReference type="AlphaFoldDB" id="A0A2P7TZQ8"/>
<accession>A0A2P7TZQ8</accession>
<keyword evidence="2" id="KW-1185">Reference proteome</keyword>
<evidence type="ECO:0000313" key="2">
    <source>
        <dbReference type="Proteomes" id="UP000241868"/>
    </source>
</evidence>
<sequence>MNNVRFTKMSDSQSYAIVKSQHPLVGGVAGHNFIAVLTPEGNVIHELNGLATSRTGEIKPIGYLPSDKLYIYDEVDVGKFFYNSSQNQEIIFSGSYREVMDKFQIGKYLIPLFNSKNFSYPFIGLGDNSNSAASTLLKGMGLPDPDLGNAITPGEGAY</sequence>
<dbReference type="Proteomes" id="UP000241868">
    <property type="component" value="Unassembled WGS sequence"/>
</dbReference>
<organism evidence="1 2">
    <name type="scientific">Neisseria iguanae</name>
    <dbReference type="NCBI Taxonomy" id="90242"/>
    <lineage>
        <taxon>Bacteria</taxon>
        <taxon>Pseudomonadati</taxon>
        <taxon>Pseudomonadota</taxon>
        <taxon>Betaproteobacteria</taxon>
        <taxon>Neisseriales</taxon>
        <taxon>Neisseriaceae</taxon>
        <taxon>Neisseria</taxon>
    </lineage>
</organism>
<proteinExistence type="predicted"/>
<comment type="caution">
    <text evidence="1">The sequence shown here is derived from an EMBL/GenBank/DDBJ whole genome shotgun (WGS) entry which is preliminary data.</text>
</comment>